<dbReference type="EMBL" id="KN839329">
    <property type="protein sequence ID" value="KIJ89989.1"/>
    <property type="molecule type" value="Genomic_DNA"/>
</dbReference>
<keyword evidence="4" id="KW-1185">Reference proteome</keyword>
<dbReference type="HOGENOM" id="CLU_2320789_0_0_1"/>
<proteinExistence type="predicted"/>
<evidence type="ECO:0000313" key="4">
    <source>
        <dbReference type="Proteomes" id="UP000054477"/>
    </source>
</evidence>
<reference evidence="4" key="2">
    <citation type="submission" date="2015-01" db="EMBL/GenBank/DDBJ databases">
        <title>Evolutionary Origins and Diversification of the Mycorrhizal Mutualists.</title>
        <authorList>
            <consortium name="DOE Joint Genome Institute"/>
            <consortium name="Mycorrhizal Genomics Consortium"/>
            <person name="Kohler A."/>
            <person name="Kuo A."/>
            <person name="Nagy L.G."/>
            <person name="Floudas D."/>
            <person name="Copeland A."/>
            <person name="Barry K.W."/>
            <person name="Cichocki N."/>
            <person name="Veneault-Fourrey C."/>
            <person name="LaButti K."/>
            <person name="Lindquist E.A."/>
            <person name="Lipzen A."/>
            <person name="Lundell T."/>
            <person name="Morin E."/>
            <person name="Murat C."/>
            <person name="Riley R."/>
            <person name="Ohm R."/>
            <person name="Sun H."/>
            <person name="Tunlid A."/>
            <person name="Henrissat B."/>
            <person name="Grigoriev I.V."/>
            <person name="Hibbett D.S."/>
            <person name="Martin F."/>
        </authorList>
    </citation>
    <scope>NUCLEOTIDE SEQUENCE [LARGE SCALE GENOMIC DNA]</scope>
    <source>
        <strain evidence="3 4">LaAM-08-1</strain>
    </source>
</reference>
<evidence type="ECO:0000313" key="2">
    <source>
        <dbReference type="EMBL" id="KIJ89817.1"/>
    </source>
</evidence>
<reference evidence="2 4" key="1">
    <citation type="submission" date="2014-04" db="EMBL/GenBank/DDBJ databases">
        <authorList>
            <consortium name="DOE Joint Genome Institute"/>
            <person name="Kuo A."/>
            <person name="Kohler A."/>
            <person name="Nagy L.G."/>
            <person name="Floudas D."/>
            <person name="Copeland A."/>
            <person name="Barry K.W."/>
            <person name="Cichocki N."/>
            <person name="Veneault-Fourrey C."/>
            <person name="LaButti K."/>
            <person name="Lindquist E.A."/>
            <person name="Lipzen A."/>
            <person name="Lundell T."/>
            <person name="Morin E."/>
            <person name="Murat C."/>
            <person name="Sun H."/>
            <person name="Tunlid A."/>
            <person name="Henrissat B."/>
            <person name="Grigoriev I.V."/>
            <person name="Hibbett D.S."/>
            <person name="Martin F."/>
            <person name="Nordberg H.P."/>
            <person name="Cantor M.N."/>
            <person name="Hua S.X."/>
        </authorList>
    </citation>
    <scope>NUCLEOTIDE SEQUENCE [LARGE SCALE GENOMIC DNA]</scope>
    <source>
        <strain evidence="2 4">LaAM-08-1</strain>
    </source>
</reference>
<name>A0A0C9WZL0_9AGAR</name>
<dbReference type="EMBL" id="KN839416">
    <property type="protein sequence ID" value="KIJ89817.1"/>
    <property type="molecule type" value="Genomic_DNA"/>
</dbReference>
<feature type="compositionally biased region" description="Acidic residues" evidence="1">
    <location>
        <begin position="20"/>
        <end position="30"/>
    </location>
</feature>
<feature type="region of interest" description="Disordered" evidence="1">
    <location>
        <begin position="1"/>
        <end position="30"/>
    </location>
</feature>
<protein>
    <submittedName>
        <fullName evidence="2">Uncharacterized protein</fullName>
    </submittedName>
</protein>
<sequence>MALRVDDGELSNKKDKGIDEDSNGGDDVEDIEYEEVADFPVALMEPSAARKRGHYSVESDNEDEPPVCHDPDCDSTIIIDNKEVLCCDSPGCYLTHAKA</sequence>
<evidence type="ECO:0000313" key="3">
    <source>
        <dbReference type="EMBL" id="KIJ89989.1"/>
    </source>
</evidence>
<feature type="region of interest" description="Disordered" evidence="1">
    <location>
        <begin position="48"/>
        <end position="69"/>
    </location>
</feature>
<evidence type="ECO:0000256" key="1">
    <source>
        <dbReference type="SAM" id="MobiDB-lite"/>
    </source>
</evidence>
<organism evidence="2 4">
    <name type="scientific">Laccaria amethystina LaAM-08-1</name>
    <dbReference type="NCBI Taxonomy" id="1095629"/>
    <lineage>
        <taxon>Eukaryota</taxon>
        <taxon>Fungi</taxon>
        <taxon>Dikarya</taxon>
        <taxon>Basidiomycota</taxon>
        <taxon>Agaricomycotina</taxon>
        <taxon>Agaricomycetes</taxon>
        <taxon>Agaricomycetidae</taxon>
        <taxon>Agaricales</taxon>
        <taxon>Agaricineae</taxon>
        <taxon>Hydnangiaceae</taxon>
        <taxon>Laccaria</taxon>
    </lineage>
</organism>
<reference evidence="2" key="3">
    <citation type="submission" date="2015-02" db="EMBL/GenBank/DDBJ databases">
        <title>Evolutionary Origins and Diversification of the Mycorrhizal Mutualists.</title>
        <authorList>
            <consortium name="DOE Joint Genome Institute"/>
            <consortium name="Mycorrhizal Genomics Consortium"/>
            <person name="Kohler A."/>
            <person name="Kuo A."/>
            <person name="Nagy L.G."/>
            <person name="Floudas D."/>
            <person name="Copeland A."/>
            <person name="Barry K.W."/>
            <person name="Cichocki N."/>
            <person name="Veneault-Fourrey C."/>
            <person name="LaButti K."/>
            <person name="Lindquist E.A."/>
            <person name="Lipzen A."/>
            <person name="Lundell T."/>
            <person name="Morin E."/>
            <person name="Murat C."/>
            <person name="Riley R."/>
            <person name="Ohm R."/>
            <person name="Sun H."/>
            <person name="Tunlid A."/>
            <person name="Henrissat B."/>
            <person name="Grigoriev I.V."/>
            <person name="Hibbett D.S."/>
            <person name="Martin F."/>
        </authorList>
    </citation>
    <scope>NUCLEOTIDE SEQUENCE</scope>
    <source>
        <strain evidence="2">LaAM-08-1</strain>
    </source>
</reference>
<gene>
    <name evidence="3" type="ORF">K443DRAFT_15613</name>
    <name evidence="2" type="ORF">K443DRAFT_15769</name>
</gene>
<feature type="compositionally biased region" description="Basic and acidic residues" evidence="1">
    <location>
        <begin position="1"/>
        <end position="19"/>
    </location>
</feature>
<accession>A0A0C9WZL0</accession>
<dbReference type="Proteomes" id="UP000054477">
    <property type="component" value="Unassembled WGS sequence"/>
</dbReference>
<dbReference type="AlphaFoldDB" id="A0A0C9WZL0"/>